<evidence type="ECO:0000313" key="2">
    <source>
        <dbReference type="EMBL" id="SVD96001.1"/>
    </source>
</evidence>
<gene>
    <name evidence="2" type="ORF">METZ01_LOCUS448855</name>
</gene>
<dbReference type="InterPro" id="IPR037925">
    <property type="entry name" value="FlgE/F/G-like"/>
</dbReference>
<name>A0A382ZKL5_9ZZZZ</name>
<dbReference type="NCBIfam" id="TIGR03506">
    <property type="entry name" value="FlgEFG_subfam"/>
    <property type="match status" value="1"/>
</dbReference>
<accession>A0A382ZKL5</accession>
<protein>
    <recommendedName>
        <fullName evidence="1">Flagellar hook protein FlgE/F/G-like D1 domain-containing protein</fullName>
    </recommendedName>
</protein>
<dbReference type="AlphaFoldDB" id="A0A382ZKL5"/>
<dbReference type="InterPro" id="IPR020013">
    <property type="entry name" value="Flagellar_FlgE/F/G"/>
</dbReference>
<feature type="domain" description="Flagellar hook protein FlgE/F/G-like D1" evidence="1">
    <location>
        <begin position="89"/>
        <end position="120"/>
    </location>
</feature>
<feature type="non-terminal residue" evidence="2">
    <location>
        <position position="121"/>
    </location>
</feature>
<reference evidence="2" key="1">
    <citation type="submission" date="2018-05" db="EMBL/GenBank/DDBJ databases">
        <authorList>
            <person name="Lanie J.A."/>
            <person name="Ng W.-L."/>
            <person name="Kazmierczak K.M."/>
            <person name="Andrzejewski T.M."/>
            <person name="Davidsen T.M."/>
            <person name="Wayne K.J."/>
            <person name="Tettelin H."/>
            <person name="Glass J.I."/>
            <person name="Rusch D."/>
            <person name="Podicherti R."/>
            <person name="Tsui H.-C.T."/>
            <person name="Winkler M.E."/>
        </authorList>
    </citation>
    <scope>NUCLEOTIDE SEQUENCE</scope>
</reference>
<dbReference type="PANTHER" id="PTHR30435">
    <property type="entry name" value="FLAGELLAR PROTEIN"/>
    <property type="match status" value="1"/>
</dbReference>
<feature type="non-terminal residue" evidence="2">
    <location>
        <position position="1"/>
    </location>
</feature>
<dbReference type="SUPFAM" id="SSF117143">
    <property type="entry name" value="Flagellar hook protein flgE"/>
    <property type="match status" value="1"/>
</dbReference>
<organism evidence="2">
    <name type="scientific">marine metagenome</name>
    <dbReference type="NCBI Taxonomy" id="408172"/>
    <lineage>
        <taxon>unclassified sequences</taxon>
        <taxon>metagenomes</taxon>
        <taxon>ecological metagenomes</taxon>
    </lineage>
</organism>
<evidence type="ECO:0000259" key="1">
    <source>
        <dbReference type="Pfam" id="PF22692"/>
    </source>
</evidence>
<dbReference type="GO" id="GO:0071978">
    <property type="term" value="P:bacterial-type flagellum-dependent swarming motility"/>
    <property type="evidence" value="ECO:0007669"/>
    <property type="project" value="TreeGrafter"/>
</dbReference>
<sequence length="121" mass="13231">VNLALYENASALRGLEQYQNVIANNIAASHVAGFKKVAVSFEAVDGGEIARSTHDRLKNEMPGSFPVMKNQVDFEEGELRQSNNPMDMALRGEGFFGLINANGDVAYTRDGQFYLNADGIM</sequence>
<proteinExistence type="predicted"/>
<dbReference type="Pfam" id="PF22692">
    <property type="entry name" value="LlgE_F_G_D1"/>
    <property type="match status" value="1"/>
</dbReference>
<dbReference type="PANTHER" id="PTHR30435:SF19">
    <property type="entry name" value="FLAGELLAR BASAL-BODY ROD PROTEIN FLGG"/>
    <property type="match status" value="1"/>
</dbReference>
<dbReference type="InterPro" id="IPR053967">
    <property type="entry name" value="LlgE_F_G-like_D1"/>
</dbReference>
<dbReference type="EMBL" id="UINC01184678">
    <property type="protein sequence ID" value="SVD96001.1"/>
    <property type="molecule type" value="Genomic_DNA"/>
</dbReference>
<dbReference type="GO" id="GO:0009288">
    <property type="term" value="C:bacterial-type flagellum"/>
    <property type="evidence" value="ECO:0007669"/>
    <property type="project" value="TreeGrafter"/>
</dbReference>